<evidence type="ECO:0000256" key="8">
    <source>
        <dbReference type="ARBA" id="ARBA00023065"/>
    </source>
</evidence>
<feature type="transmembrane region" description="Helical" evidence="12">
    <location>
        <begin position="156"/>
        <end position="177"/>
    </location>
</feature>
<dbReference type="AlphaFoldDB" id="A0A7R9C0D6"/>
<protein>
    <recommendedName>
        <fullName evidence="3">Molybdate-anion transporter</fullName>
    </recommendedName>
    <alternativeName>
        <fullName evidence="10">Major facilitator superfamily domain-containing protein 5</fullName>
    </alternativeName>
    <alternativeName>
        <fullName evidence="11">Molybdate transporter 2 homolog</fullName>
    </alternativeName>
</protein>
<keyword evidence="8" id="KW-0406">Ion transport</keyword>
<dbReference type="SUPFAM" id="SSF103473">
    <property type="entry name" value="MFS general substrate transporter"/>
    <property type="match status" value="1"/>
</dbReference>
<keyword evidence="7 12" id="KW-1133">Transmembrane helix</keyword>
<evidence type="ECO:0000256" key="11">
    <source>
        <dbReference type="ARBA" id="ARBA00032555"/>
    </source>
</evidence>
<sequence length="247" mass="27433">FTRFNQDFLLENKIIWAVYFPSGPYVYQVYKTYGFAEQDISLLYLIGFASSVLFGTCTGPLADKFGRKRMCIMYCVLYAICCVTKLSPDFRMLAFGRVCGGVATSLYVYEHKLTARLSPDLISITFSASTFWNGILAIVAGLLANLFAESLSFGPVSPFIVALPFLAIAATLILTTWTENYGEKSESSWIMSCGEGFNKIHEDSNILLLGAFQSLFESVMYIFVFLWTPMLSAGAPPLGFVFAAYMV</sequence>
<dbReference type="GO" id="GO:0005886">
    <property type="term" value="C:plasma membrane"/>
    <property type="evidence" value="ECO:0007669"/>
    <property type="project" value="UniProtKB-SubCell"/>
</dbReference>
<dbReference type="PANTHER" id="PTHR23516:SF1">
    <property type="entry name" value="MOLYBDATE-ANION TRANSPORTER"/>
    <property type="match status" value="1"/>
</dbReference>
<dbReference type="OrthoDB" id="263957at2759"/>
<keyword evidence="6 12" id="KW-0812">Transmembrane</keyword>
<feature type="transmembrane region" description="Helical" evidence="12">
    <location>
        <begin position="42"/>
        <end position="62"/>
    </location>
</feature>
<dbReference type="GO" id="GO:0015098">
    <property type="term" value="F:molybdate ion transmembrane transporter activity"/>
    <property type="evidence" value="ECO:0007669"/>
    <property type="project" value="InterPro"/>
</dbReference>
<feature type="non-terminal residue" evidence="13">
    <location>
        <position position="247"/>
    </location>
</feature>
<evidence type="ECO:0000256" key="12">
    <source>
        <dbReference type="SAM" id="Phobius"/>
    </source>
</evidence>
<evidence type="ECO:0000256" key="2">
    <source>
        <dbReference type="ARBA" id="ARBA00004651"/>
    </source>
</evidence>
<dbReference type="EMBL" id="CAJPEX010010778">
    <property type="protein sequence ID" value="CAG0925130.1"/>
    <property type="molecule type" value="Genomic_DNA"/>
</dbReference>
<evidence type="ECO:0000313" key="13">
    <source>
        <dbReference type="EMBL" id="CAD7284978.1"/>
    </source>
</evidence>
<keyword evidence="5" id="KW-1003">Cell membrane</keyword>
<keyword evidence="14" id="KW-1185">Reference proteome</keyword>
<dbReference type="Pfam" id="PF05631">
    <property type="entry name" value="MFS_5"/>
    <property type="match status" value="1"/>
</dbReference>
<evidence type="ECO:0000256" key="5">
    <source>
        <dbReference type="ARBA" id="ARBA00022475"/>
    </source>
</evidence>
<dbReference type="PANTHER" id="PTHR23516">
    <property type="entry name" value="SAM (S-ADENOSYL METHIONINE) TRANSPORTER"/>
    <property type="match status" value="1"/>
</dbReference>
<keyword evidence="9 12" id="KW-0472">Membrane</keyword>
<evidence type="ECO:0000256" key="9">
    <source>
        <dbReference type="ARBA" id="ARBA00023136"/>
    </source>
</evidence>
<gene>
    <name evidence="13" type="ORF">NMOB1V02_LOCUS12580</name>
</gene>
<evidence type="ECO:0000256" key="4">
    <source>
        <dbReference type="ARBA" id="ARBA00022448"/>
    </source>
</evidence>
<feature type="non-terminal residue" evidence="13">
    <location>
        <position position="1"/>
    </location>
</feature>
<dbReference type="GO" id="GO:0006811">
    <property type="term" value="P:monoatomic ion transport"/>
    <property type="evidence" value="ECO:0007669"/>
    <property type="project" value="UniProtKB-KW"/>
</dbReference>
<evidence type="ECO:0000256" key="7">
    <source>
        <dbReference type="ARBA" id="ARBA00022989"/>
    </source>
</evidence>
<dbReference type="InterPro" id="IPR008509">
    <property type="entry name" value="MOT2/MFSD5"/>
</dbReference>
<comment type="subcellular location">
    <subcellularLocation>
        <location evidence="2">Cell membrane</location>
        <topology evidence="2">Multi-pass membrane protein</topology>
    </subcellularLocation>
</comment>
<dbReference type="EMBL" id="OA892815">
    <property type="protein sequence ID" value="CAD7284978.1"/>
    <property type="molecule type" value="Genomic_DNA"/>
</dbReference>
<evidence type="ECO:0000256" key="1">
    <source>
        <dbReference type="ARBA" id="ARBA00003019"/>
    </source>
</evidence>
<dbReference type="Proteomes" id="UP000678499">
    <property type="component" value="Unassembled WGS sequence"/>
</dbReference>
<evidence type="ECO:0000256" key="10">
    <source>
        <dbReference type="ARBA" id="ARBA00030646"/>
    </source>
</evidence>
<dbReference type="InterPro" id="IPR036259">
    <property type="entry name" value="MFS_trans_sf"/>
</dbReference>
<accession>A0A7R9C0D6</accession>
<evidence type="ECO:0000313" key="14">
    <source>
        <dbReference type="Proteomes" id="UP000678499"/>
    </source>
</evidence>
<comment type="function">
    <text evidence="1">Mediates high-affinity intracellular uptake of the rare oligo-element molybdenum.</text>
</comment>
<organism evidence="13">
    <name type="scientific">Notodromas monacha</name>
    <dbReference type="NCBI Taxonomy" id="399045"/>
    <lineage>
        <taxon>Eukaryota</taxon>
        <taxon>Metazoa</taxon>
        <taxon>Ecdysozoa</taxon>
        <taxon>Arthropoda</taxon>
        <taxon>Crustacea</taxon>
        <taxon>Oligostraca</taxon>
        <taxon>Ostracoda</taxon>
        <taxon>Podocopa</taxon>
        <taxon>Podocopida</taxon>
        <taxon>Cypridocopina</taxon>
        <taxon>Cypridoidea</taxon>
        <taxon>Cyprididae</taxon>
        <taxon>Notodromas</taxon>
    </lineage>
</organism>
<keyword evidence="4" id="KW-0813">Transport</keyword>
<dbReference type="Gene3D" id="1.20.1250.20">
    <property type="entry name" value="MFS general substrate transporter like domains"/>
    <property type="match status" value="1"/>
</dbReference>
<evidence type="ECO:0000256" key="6">
    <source>
        <dbReference type="ARBA" id="ARBA00022692"/>
    </source>
</evidence>
<name>A0A7R9C0D6_9CRUS</name>
<proteinExistence type="predicted"/>
<reference evidence="13" key="1">
    <citation type="submission" date="2020-11" db="EMBL/GenBank/DDBJ databases">
        <authorList>
            <person name="Tran Van P."/>
        </authorList>
    </citation>
    <scope>NUCLEOTIDE SEQUENCE</scope>
</reference>
<evidence type="ECO:0000256" key="3">
    <source>
        <dbReference type="ARBA" id="ARBA00021242"/>
    </source>
</evidence>
<feature type="transmembrane region" description="Helical" evidence="12">
    <location>
        <begin position="121"/>
        <end position="144"/>
    </location>
</feature>